<protein>
    <submittedName>
        <fullName evidence="2">Uncharacterized protein</fullName>
    </submittedName>
</protein>
<dbReference type="Proteomes" id="UP001497444">
    <property type="component" value="Chromosome 6"/>
</dbReference>
<dbReference type="EMBL" id="OZ020101">
    <property type="protein sequence ID" value="CAK9275502.1"/>
    <property type="molecule type" value="Genomic_DNA"/>
</dbReference>
<name>A0ABP0XD37_9BRYO</name>
<evidence type="ECO:0000256" key="1">
    <source>
        <dbReference type="SAM" id="MobiDB-lite"/>
    </source>
</evidence>
<feature type="compositionally biased region" description="Basic and acidic residues" evidence="1">
    <location>
        <begin position="88"/>
        <end position="99"/>
    </location>
</feature>
<feature type="compositionally biased region" description="Low complexity" evidence="1">
    <location>
        <begin position="13"/>
        <end position="25"/>
    </location>
</feature>
<gene>
    <name evidence="2" type="ORF">CSSPJE1EN1_LOCUS20980</name>
</gene>
<accession>A0ABP0XD37</accession>
<proteinExistence type="predicted"/>
<sequence length="129" mass="13934">MEFSLQYGDPGTNSRSSENGSSRGNFGIGKPHWKVVDSDTLVGALVCEEDEEKGVAIGDETTSGFVVVTTTKTTRTRESVTAIAPPKNARDRTQRERETIPPVSPGGKHRVARHNITPVFFPSVNPNPA</sequence>
<keyword evidence="3" id="KW-1185">Reference proteome</keyword>
<feature type="region of interest" description="Disordered" evidence="1">
    <location>
        <begin position="1"/>
        <end position="31"/>
    </location>
</feature>
<reference evidence="2" key="1">
    <citation type="submission" date="2024-02" db="EMBL/GenBank/DDBJ databases">
        <authorList>
            <consortium name="ELIXIR-Norway"/>
            <consortium name="Elixir Norway"/>
        </authorList>
    </citation>
    <scope>NUCLEOTIDE SEQUENCE</scope>
</reference>
<feature type="region of interest" description="Disordered" evidence="1">
    <location>
        <begin position="85"/>
        <end position="113"/>
    </location>
</feature>
<evidence type="ECO:0000313" key="3">
    <source>
        <dbReference type="Proteomes" id="UP001497444"/>
    </source>
</evidence>
<evidence type="ECO:0000313" key="2">
    <source>
        <dbReference type="EMBL" id="CAK9275502.1"/>
    </source>
</evidence>
<organism evidence="2 3">
    <name type="scientific">Sphagnum jensenii</name>
    <dbReference type="NCBI Taxonomy" id="128206"/>
    <lineage>
        <taxon>Eukaryota</taxon>
        <taxon>Viridiplantae</taxon>
        <taxon>Streptophyta</taxon>
        <taxon>Embryophyta</taxon>
        <taxon>Bryophyta</taxon>
        <taxon>Sphagnophytina</taxon>
        <taxon>Sphagnopsida</taxon>
        <taxon>Sphagnales</taxon>
        <taxon>Sphagnaceae</taxon>
        <taxon>Sphagnum</taxon>
    </lineage>
</organism>